<protein>
    <submittedName>
        <fullName evidence="4">SAM-dependent methyltransferase</fullName>
    </submittedName>
</protein>
<dbReference type="CDD" id="cd02440">
    <property type="entry name" value="AdoMet_MTases"/>
    <property type="match status" value="1"/>
</dbReference>
<keyword evidence="2 4" id="KW-0808">Transferase</keyword>
<dbReference type="InterPro" id="IPR029063">
    <property type="entry name" value="SAM-dependent_MTases_sf"/>
</dbReference>
<dbReference type="GO" id="GO:0008171">
    <property type="term" value="F:O-methyltransferase activity"/>
    <property type="evidence" value="ECO:0007669"/>
    <property type="project" value="InterPro"/>
</dbReference>
<dbReference type="PROSITE" id="PS51682">
    <property type="entry name" value="SAM_OMT_I"/>
    <property type="match status" value="1"/>
</dbReference>
<dbReference type="AlphaFoldDB" id="A0A2W4UEM2"/>
<dbReference type="GO" id="GO:0032259">
    <property type="term" value="P:methylation"/>
    <property type="evidence" value="ECO:0007669"/>
    <property type="project" value="UniProtKB-KW"/>
</dbReference>
<dbReference type="Pfam" id="PF01596">
    <property type="entry name" value="Methyltransf_3"/>
    <property type="match status" value="1"/>
</dbReference>
<proteinExistence type="predicted"/>
<reference evidence="5" key="1">
    <citation type="submission" date="2018-04" db="EMBL/GenBank/DDBJ databases">
        <authorList>
            <person name="Cornet L."/>
        </authorList>
    </citation>
    <scope>NUCLEOTIDE SEQUENCE [LARGE SCALE GENOMIC DNA]</scope>
</reference>
<keyword evidence="1 4" id="KW-0489">Methyltransferase</keyword>
<evidence type="ECO:0000256" key="2">
    <source>
        <dbReference type="ARBA" id="ARBA00022679"/>
    </source>
</evidence>
<name>A0A2W4UEM2_9CYAN</name>
<dbReference type="InterPro" id="IPR002935">
    <property type="entry name" value="SAM_O-MeTrfase"/>
</dbReference>
<sequence length="291" mass="31738">MVSAAEAIEIAAKDLKPKDLDPNVARPVTPLGILVQQLEQLQSAAQNESVSPQFRAALTQATRLAAGLDPYLEACTTPESAALTQLAKATQQEDWSRHFDSGETVKALEQEMLSGHLEGQLLKMLVSISGAKRVLEIGMFTGYSALAIAESLPADGILIACEVDSYAAQFAQRCFEASPSKDKIQVKVGPAAETLQQLVKTEDPFDLVFIDADKGGYINYVNLLLETQLLAPNGFICVDNTLMQGQPYLGEEQWTENGRAIAHFNQFIADDARVEQVMLPIRDGFTIIKRK</sequence>
<reference evidence="4 5" key="2">
    <citation type="submission" date="2018-06" db="EMBL/GenBank/DDBJ databases">
        <title>Metagenomic assembly of (sub)arctic Cyanobacteria and their associated microbiome from non-axenic cultures.</title>
        <authorList>
            <person name="Baurain D."/>
        </authorList>
    </citation>
    <scope>NUCLEOTIDE SEQUENCE [LARGE SCALE GENOMIC DNA]</scope>
    <source>
        <strain evidence="4">ULC129bin1</strain>
    </source>
</reference>
<dbReference type="PANTHER" id="PTHR10509:SF14">
    <property type="entry name" value="CAFFEOYL-COA O-METHYLTRANSFERASE 3-RELATED"/>
    <property type="match status" value="1"/>
</dbReference>
<evidence type="ECO:0000256" key="3">
    <source>
        <dbReference type="ARBA" id="ARBA00022691"/>
    </source>
</evidence>
<dbReference type="Gene3D" id="3.40.50.150">
    <property type="entry name" value="Vaccinia Virus protein VP39"/>
    <property type="match status" value="1"/>
</dbReference>
<gene>
    <name evidence="4" type="ORF">DCF25_09010</name>
</gene>
<comment type="caution">
    <text evidence="4">The sequence shown here is derived from an EMBL/GenBank/DDBJ whole genome shotgun (WGS) entry which is preliminary data.</text>
</comment>
<dbReference type="EMBL" id="QBMC01000048">
    <property type="protein sequence ID" value="PZO18972.1"/>
    <property type="molecule type" value="Genomic_DNA"/>
</dbReference>
<evidence type="ECO:0000313" key="4">
    <source>
        <dbReference type="EMBL" id="PZO18972.1"/>
    </source>
</evidence>
<evidence type="ECO:0000256" key="1">
    <source>
        <dbReference type="ARBA" id="ARBA00022603"/>
    </source>
</evidence>
<keyword evidence="3" id="KW-0949">S-adenosyl-L-methionine</keyword>
<dbReference type="SUPFAM" id="SSF53335">
    <property type="entry name" value="S-adenosyl-L-methionine-dependent methyltransferases"/>
    <property type="match status" value="1"/>
</dbReference>
<dbReference type="PANTHER" id="PTHR10509">
    <property type="entry name" value="O-METHYLTRANSFERASE-RELATED"/>
    <property type="match status" value="1"/>
</dbReference>
<dbReference type="GO" id="GO:0008757">
    <property type="term" value="F:S-adenosylmethionine-dependent methyltransferase activity"/>
    <property type="evidence" value="ECO:0007669"/>
    <property type="project" value="TreeGrafter"/>
</dbReference>
<dbReference type="InterPro" id="IPR050362">
    <property type="entry name" value="Cation-dep_OMT"/>
</dbReference>
<dbReference type="Proteomes" id="UP000249354">
    <property type="component" value="Unassembled WGS sequence"/>
</dbReference>
<organism evidence="4 5">
    <name type="scientific">Leptolyngbya foveolarum</name>
    <dbReference type="NCBI Taxonomy" id="47253"/>
    <lineage>
        <taxon>Bacteria</taxon>
        <taxon>Bacillati</taxon>
        <taxon>Cyanobacteriota</taxon>
        <taxon>Cyanophyceae</taxon>
        <taxon>Leptolyngbyales</taxon>
        <taxon>Leptolyngbyaceae</taxon>
        <taxon>Leptolyngbya group</taxon>
        <taxon>Leptolyngbya</taxon>
    </lineage>
</organism>
<accession>A0A2W4UEM2</accession>
<evidence type="ECO:0000313" key="5">
    <source>
        <dbReference type="Proteomes" id="UP000249354"/>
    </source>
</evidence>